<dbReference type="InterPro" id="IPR039426">
    <property type="entry name" value="TonB-dep_rcpt-like"/>
</dbReference>
<evidence type="ECO:0000256" key="13">
    <source>
        <dbReference type="SAM" id="SignalP"/>
    </source>
</evidence>
<dbReference type="PANTHER" id="PTHR32552:SF81">
    <property type="entry name" value="TONB-DEPENDENT OUTER MEMBRANE RECEPTOR"/>
    <property type="match status" value="1"/>
</dbReference>
<dbReference type="InterPro" id="IPR036942">
    <property type="entry name" value="Beta-barrel_TonB_sf"/>
</dbReference>
<keyword evidence="17" id="KW-0675">Receptor</keyword>
<comment type="subcellular location">
    <subcellularLocation>
        <location evidence="1 11">Cell outer membrane</location>
        <topology evidence="1 11">Multi-pass membrane protein</topology>
    </subcellularLocation>
</comment>
<evidence type="ECO:0000256" key="7">
    <source>
        <dbReference type="ARBA" id="ARBA00023065"/>
    </source>
</evidence>
<dbReference type="Proteomes" id="UP000274695">
    <property type="component" value="Unassembled WGS sequence"/>
</dbReference>
<dbReference type="PANTHER" id="PTHR32552">
    <property type="entry name" value="FERRICHROME IRON RECEPTOR-RELATED"/>
    <property type="match status" value="1"/>
</dbReference>
<evidence type="ECO:0000256" key="3">
    <source>
        <dbReference type="ARBA" id="ARBA00022452"/>
    </source>
</evidence>
<reference evidence="17 19" key="2">
    <citation type="submission" date="2018-10" db="EMBL/GenBank/DDBJ databases">
        <title>Draft genome sequence of Zhongshania sp. DSW25-10.</title>
        <authorList>
            <person name="Oh J."/>
        </authorList>
    </citation>
    <scope>NUCLEOTIDE SEQUENCE [LARGE SCALE GENOMIC DNA]</scope>
    <source>
        <strain evidence="17 19">DSW25-10</strain>
    </source>
</reference>
<evidence type="ECO:0000256" key="11">
    <source>
        <dbReference type="PROSITE-ProRule" id="PRU01360"/>
    </source>
</evidence>
<evidence type="ECO:0000259" key="15">
    <source>
        <dbReference type="Pfam" id="PF07715"/>
    </source>
</evidence>
<protein>
    <submittedName>
        <fullName evidence="17">TonB-dependent receptor</fullName>
    </submittedName>
</protein>
<dbReference type="Pfam" id="PF07715">
    <property type="entry name" value="Plug"/>
    <property type="match status" value="1"/>
</dbReference>
<evidence type="ECO:0000256" key="12">
    <source>
        <dbReference type="RuleBase" id="RU003357"/>
    </source>
</evidence>
<evidence type="ECO:0000259" key="14">
    <source>
        <dbReference type="Pfam" id="PF00593"/>
    </source>
</evidence>
<keyword evidence="8 12" id="KW-0798">TonB box</keyword>
<keyword evidence="7" id="KW-0406">Ion transport</keyword>
<keyword evidence="5 11" id="KW-0812">Transmembrane</keyword>
<keyword evidence="10 11" id="KW-0998">Cell outer membrane</keyword>
<dbReference type="SUPFAM" id="SSF56935">
    <property type="entry name" value="Porins"/>
    <property type="match status" value="1"/>
</dbReference>
<proteinExistence type="inferred from homology"/>
<evidence type="ECO:0000256" key="6">
    <source>
        <dbReference type="ARBA" id="ARBA00023004"/>
    </source>
</evidence>
<organism evidence="16 18">
    <name type="scientific">Zhongshania marina</name>
    <dbReference type="NCBI Taxonomy" id="2304603"/>
    <lineage>
        <taxon>Bacteria</taxon>
        <taxon>Pseudomonadati</taxon>
        <taxon>Pseudomonadota</taxon>
        <taxon>Gammaproteobacteria</taxon>
        <taxon>Cellvibrionales</taxon>
        <taxon>Spongiibacteraceae</taxon>
        <taxon>Zhongshania</taxon>
    </lineage>
</organism>
<gene>
    <name evidence="16" type="ORF">C0068_03725</name>
    <name evidence="17" type="ORF">D0911_03860</name>
</gene>
<dbReference type="GO" id="GO:0009279">
    <property type="term" value="C:cell outer membrane"/>
    <property type="evidence" value="ECO:0007669"/>
    <property type="project" value="UniProtKB-SubCell"/>
</dbReference>
<accession>A0A2S4HJ77</accession>
<dbReference type="EMBL" id="RHGB01000003">
    <property type="protein sequence ID" value="RNL66684.1"/>
    <property type="molecule type" value="Genomic_DNA"/>
</dbReference>
<evidence type="ECO:0000256" key="9">
    <source>
        <dbReference type="ARBA" id="ARBA00023136"/>
    </source>
</evidence>
<keyword evidence="19" id="KW-1185">Reference proteome</keyword>
<dbReference type="OrthoDB" id="7051185at2"/>
<dbReference type="RefSeq" id="WP_103683158.1">
    <property type="nucleotide sequence ID" value="NZ_PQGG01000009.1"/>
</dbReference>
<evidence type="ECO:0000256" key="1">
    <source>
        <dbReference type="ARBA" id="ARBA00004571"/>
    </source>
</evidence>
<comment type="caution">
    <text evidence="16">The sequence shown here is derived from an EMBL/GenBank/DDBJ whole genome shotgun (WGS) entry which is preliminary data.</text>
</comment>
<dbReference type="Pfam" id="PF00593">
    <property type="entry name" value="TonB_dep_Rec_b-barrel"/>
    <property type="match status" value="1"/>
</dbReference>
<dbReference type="InterPro" id="IPR000531">
    <property type="entry name" value="Beta-barrel_TonB"/>
</dbReference>
<name>A0A2S4HJ77_9GAMM</name>
<evidence type="ECO:0000256" key="10">
    <source>
        <dbReference type="ARBA" id="ARBA00023237"/>
    </source>
</evidence>
<dbReference type="EMBL" id="PQGG01000009">
    <property type="protein sequence ID" value="POP53960.1"/>
    <property type="molecule type" value="Genomic_DNA"/>
</dbReference>
<evidence type="ECO:0000313" key="19">
    <source>
        <dbReference type="Proteomes" id="UP000274695"/>
    </source>
</evidence>
<keyword evidence="9 11" id="KW-0472">Membrane</keyword>
<feature type="chain" id="PRO_5015714636" evidence="13">
    <location>
        <begin position="30"/>
        <end position="745"/>
    </location>
</feature>
<evidence type="ECO:0000256" key="5">
    <source>
        <dbReference type="ARBA" id="ARBA00022692"/>
    </source>
</evidence>
<comment type="similarity">
    <text evidence="11 12">Belongs to the TonB-dependent receptor family.</text>
</comment>
<dbReference type="GO" id="GO:0006826">
    <property type="term" value="P:iron ion transport"/>
    <property type="evidence" value="ECO:0007669"/>
    <property type="project" value="UniProtKB-KW"/>
</dbReference>
<dbReference type="PROSITE" id="PS52016">
    <property type="entry name" value="TONB_DEPENDENT_REC_3"/>
    <property type="match status" value="1"/>
</dbReference>
<keyword evidence="6" id="KW-0408">Iron</keyword>
<dbReference type="Gene3D" id="2.40.170.20">
    <property type="entry name" value="TonB-dependent receptor, beta-barrel domain"/>
    <property type="match status" value="1"/>
</dbReference>
<keyword evidence="4" id="KW-0410">Iron transport</keyword>
<evidence type="ECO:0000256" key="2">
    <source>
        <dbReference type="ARBA" id="ARBA00022448"/>
    </source>
</evidence>
<dbReference type="AlphaFoldDB" id="A0A2S4HJ77"/>
<evidence type="ECO:0000313" key="16">
    <source>
        <dbReference type="EMBL" id="POP53960.1"/>
    </source>
</evidence>
<feature type="signal peptide" evidence="13">
    <location>
        <begin position="1"/>
        <end position="29"/>
    </location>
</feature>
<evidence type="ECO:0000313" key="18">
    <source>
        <dbReference type="Proteomes" id="UP000237222"/>
    </source>
</evidence>
<sequence length="745" mass="80427">MWYLNKSSKSALMLPIAATFTMLPSVAFAQDNKSLAIEEVVVSAQRREQNLQDVPISIQAFSENTLKDSGVDNIQNLGSVTPGLNMTGQLQAVTPYIRGVGSPDASVGQESNVAVYIDGVYQANPNVTAFSFNNIERVEVLKGPQGTLFGRNATGGLLQIISKTPSDTPYIKGSVKAENYQTFGSKLYATNGLFDGVAGDIALVYSDQNDGYGENLTLNTDVNKSTEKGARVSLLFDLSEDSSLLLAGDYAKRSSSVGMYNAVYPGSVAFDGQVIFAGCVAGMGGDPAAPTANQAGTCVPIAQDQATKAPDDWQDSYSAYLGESLSTTRGFTATYTRSLGNVDFKSITAWRESSVSSDFEQSASALELIHIDINKQGYDTTSQEFQFSYLGDRFNWVAGLYLYDDTSGMVGRGLGISGAVVSPSQRIVAEIDTRSYAAFGEVVYSLRDSTRLTLGARFTKDERGITQDFYSGGAFALSSSDEESWSEPTWRVVLDQDFGESTLAYASLSRGFKSGNYNVSAAPGQVPVDPEFIDSFELGVKAQVLDNRLQFNFAAFAYDYTDMQVSRIEAGSLVTVNAAEADVSGLEFDFVGNVSSQLQVMGGLSYVKSEYAKFKNAPVYVPSSTGLGGNELVVTDLSGNDLARSPEVTANVGATYDIGPFVLGANYYYNDGFSWEPSGRIKQDSYQTVNAFAAWYNSDRTIGVRLYGNNLTDEEYASFVLEQEVADNYEPAPPRTFGVELSYEF</sequence>
<evidence type="ECO:0000256" key="8">
    <source>
        <dbReference type="ARBA" id="ARBA00023077"/>
    </source>
</evidence>
<dbReference type="Proteomes" id="UP000237222">
    <property type="component" value="Unassembled WGS sequence"/>
</dbReference>
<keyword evidence="13" id="KW-0732">Signal</keyword>
<evidence type="ECO:0000256" key="4">
    <source>
        <dbReference type="ARBA" id="ARBA00022496"/>
    </source>
</evidence>
<feature type="domain" description="TonB-dependent receptor-like beta-barrel" evidence="14">
    <location>
        <begin position="312"/>
        <end position="711"/>
    </location>
</feature>
<reference evidence="16" key="1">
    <citation type="submission" date="2018-01" db="EMBL/GenBank/DDBJ databases">
        <authorList>
            <person name="Yu X.-D."/>
        </authorList>
    </citation>
    <scope>NUCLEOTIDE SEQUENCE</scope>
    <source>
        <strain evidence="16">ZX-21</strain>
    </source>
</reference>
<keyword evidence="3 11" id="KW-1134">Transmembrane beta strand</keyword>
<feature type="domain" description="TonB-dependent receptor plug" evidence="15">
    <location>
        <begin position="51"/>
        <end position="156"/>
    </location>
</feature>
<dbReference type="InterPro" id="IPR012910">
    <property type="entry name" value="Plug_dom"/>
</dbReference>
<evidence type="ECO:0000313" key="17">
    <source>
        <dbReference type="EMBL" id="RNL66684.1"/>
    </source>
</evidence>
<keyword evidence="2 11" id="KW-0813">Transport</keyword>